<dbReference type="InterPro" id="IPR010982">
    <property type="entry name" value="Lambda_DNA-bd_dom_sf"/>
</dbReference>
<dbReference type="CDD" id="cd00093">
    <property type="entry name" value="HTH_XRE"/>
    <property type="match status" value="1"/>
</dbReference>
<name>A0ABP7WSB7_9ACTN</name>
<dbReference type="InterPro" id="IPR001387">
    <property type="entry name" value="Cro/C1-type_HTH"/>
</dbReference>
<evidence type="ECO:0000313" key="2">
    <source>
        <dbReference type="Proteomes" id="UP001500683"/>
    </source>
</evidence>
<organism evidence="1 2">
    <name type="scientific">Actinomadura miaoliensis</name>
    <dbReference type="NCBI Taxonomy" id="430685"/>
    <lineage>
        <taxon>Bacteria</taxon>
        <taxon>Bacillati</taxon>
        <taxon>Actinomycetota</taxon>
        <taxon>Actinomycetes</taxon>
        <taxon>Streptosporangiales</taxon>
        <taxon>Thermomonosporaceae</taxon>
        <taxon>Actinomadura</taxon>
    </lineage>
</organism>
<reference evidence="2" key="1">
    <citation type="journal article" date="2019" name="Int. J. Syst. Evol. Microbiol.">
        <title>The Global Catalogue of Microorganisms (GCM) 10K type strain sequencing project: providing services to taxonomists for standard genome sequencing and annotation.</title>
        <authorList>
            <consortium name="The Broad Institute Genomics Platform"/>
            <consortium name="The Broad Institute Genome Sequencing Center for Infectious Disease"/>
            <person name="Wu L."/>
            <person name="Ma J."/>
        </authorList>
    </citation>
    <scope>NUCLEOTIDE SEQUENCE [LARGE SCALE GENOMIC DNA]</scope>
    <source>
        <strain evidence="2">JCM 16702</strain>
    </source>
</reference>
<gene>
    <name evidence="1" type="ORF">GCM10022214_68510</name>
</gene>
<evidence type="ECO:0008006" key="3">
    <source>
        <dbReference type="Google" id="ProtNLM"/>
    </source>
</evidence>
<dbReference type="RefSeq" id="WP_344955890.1">
    <property type="nucleotide sequence ID" value="NZ_BAAAZG010000052.1"/>
</dbReference>
<accession>A0ABP7WSB7</accession>
<dbReference type="Gene3D" id="1.10.260.40">
    <property type="entry name" value="lambda repressor-like DNA-binding domains"/>
    <property type="match status" value="1"/>
</dbReference>
<protein>
    <recommendedName>
        <fullName evidence="3">Helix-turn-helix domain-containing protein</fullName>
    </recommendedName>
</protein>
<sequence length="123" mass="13612">MNDYVGTDDLLSVSKSSKVSRVNAGKAGEAMTFGERLRELMADRGVGIRELAREVPCDSGHLSRVANGRKPPSEQLAERLYLEKPHEIERYTLAFDHLRAAALRPSDSQALIARVADEMSRTT</sequence>
<dbReference type="EMBL" id="BAAAZG010000052">
    <property type="protein sequence ID" value="GAA4095612.1"/>
    <property type="molecule type" value="Genomic_DNA"/>
</dbReference>
<dbReference type="SUPFAM" id="SSF47413">
    <property type="entry name" value="lambda repressor-like DNA-binding domains"/>
    <property type="match status" value="1"/>
</dbReference>
<dbReference type="Pfam" id="PF13560">
    <property type="entry name" value="HTH_31"/>
    <property type="match status" value="1"/>
</dbReference>
<dbReference type="Proteomes" id="UP001500683">
    <property type="component" value="Unassembled WGS sequence"/>
</dbReference>
<keyword evidence="2" id="KW-1185">Reference proteome</keyword>
<proteinExistence type="predicted"/>
<evidence type="ECO:0000313" key="1">
    <source>
        <dbReference type="EMBL" id="GAA4095612.1"/>
    </source>
</evidence>
<comment type="caution">
    <text evidence="1">The sequence shown here is derived from an EMBL/GenBank/DDBJ whole genome shotgun (WGS) entry which is preliminary data.</text>
</comment>